<organism evidence="1 2">
    <name type="scientific">Blastococcus brunescens</name>
    <dbReference type="NCBI Taxonomy" id="1564165"/>
    <lineage>
        <taxon>Bacteria</taxon>
        <taxon>Bacillati</taxon>
        <taxon>Actinomycetota</taxon>
        <taxon>Actinomycetes</taxon>
        <taxon>Geodermatophilales</taxon>
        <taxon>Geodermatophilaceae</taxon>
        <taxon>Blastococcus</taxon>
    </lineage>
</organism>
<protein>
    <recommendedName>
        <fullName evidence="3">ANTAR domain-containing protein</fullName>
    </recommendedName>
</protein>
<sequence length="97" mass="10375">MTQGPADGHLFEVVPQIRDVEEMLAGCQRLRASLARQVDTCDRQIHRLNALGHALRALANEPAAAAVASRLTENGWSGSGDDLVDCACAVLTQEHPS</sequence>
<dbReference type="EMBL" id="CP141261">
    <property type="protein sequence ID" value="WRL62424.1"/>
    <property type="molecule type" value="Genomic_DNA"/>
</dbReference>
<evidence type="ECO:0000313" key="2">
    <source>
        <dbReference type="Proteomes" id="UP001324287"/>
    </source>
</evidence>
<reference evidence="1 2" key="1">
    <citation type="submission" date="2023-12" db="EMBL/GenBank/DDBJ databases">
        <title>Blastococcus brunescens sp. nov., an actonobacterium isolated from sandstone collected in sahara desert.</title>
        <authorList>
            <person name="Gtari M."/>
            <person name="Ghodhbane F."/>
        </authorList>
    </citation>
    <scope>NUCLEOTIDE SEQUENCE [LARGE SCALE GENOMIC DNA]</scope>
    <source>
        <strain evidence="1 2">BMG 8361</strain>
    </source>
</reference>
<accession>A0ABZ1AV24</accession>
<evidence type="ECO:0008006" key="3">
    <source>
        <dbReference type="Google" id="ProtNLM"/>
    </source>
</evidence>
<keyword evidence="2" id="KW-1185">Reference proteome</keyword>
<proteinExistence type="predicted"/>
<dbReference type="Proteomes" id="UP001324287">
    <property type="component" value="Chromosome"/>
</dbReference>
<dbReference type="RefSeq" id="WP_324273778.1">
    <property type="nucleotide sequence ID" value="NZ_CP141261.1"/>
</dbReference>
<gene>
    <name evidence="1" type="ORF">U6N30_20700</name>
</gene>
<evidence type="ECO:0000313" key="1">
    <source>
        <dbReference type="EMBL" id="WRL62424.1"/>
    </source>
</evidence>
<name>A0ABZ1AV24_9ACTN</name>